<dbReference type="InterPro" id="IPR051541">
    <property type="entry name" value="PTS_SugarTrans_NitroReg"/>
</dbReference>
<keyword evidence="2" id="KW-0762">Sugar transport</keyword>
<name>A0ABV6R631_9MICO</name>
<evidence type="ECO:0000259" key="1">
    <source>
        <dbReference type="PROSITE" id="PS51094"/>
    </source>
</evidence>
<dbReference type="Pfam" id="PF00359">
    <property type="entry name" value="PTS_EIIA_2"/>
    <property type="match status" value="1"/>
</dbReference>
<evidence type="ECO:0000313" key="2">
    <source>
        <dbReference type="EMBL" id="MFC0672440.1"/>
    </source>
</evidence>
<dbReference type="Gene3D" id="3.40.930.10">
    <property type="entry name" value="Mannitol-specific EII, Chain A"/>
    <property type="match status" value="1"/>
</dbReference>
<comment type="caution">
    <text evidence="2">The sequence shown here is derived from an EMBL/GenBank/DDBJ whole genome shotgun (WGS) entry which is preliminary data.</text>
</comment>
<keyword evidence="3" id="KW-1185">Reference proteome</keyword>
<reference evidence="2 3" key="1">
    <citation type="submission" date="2024-09" db="EMBL/GenBank/DDBJ databases">
        <authorList>
            <person name="Sun Q."/>
            <person name="Mori K."/>
        </authorList>
    </citation>
    <scope>NUCLEOTIDE SEQUENCE [LARGE SCALE GENOMIC DNA]</scope>
    <source>
        <strain evidence="2 3">CICC 10874</strain>
    </source>
</reference>
<feature type="domain" description="PTS EIIA type-2" evidence="1">
    <location>
        <begin position="5"/>
        <end position="151"/>
    </location>
</feature>
<keyword evidence="2" id="KW-0813">Transport</keyword>
<dbReference type="RefSeq" id="WP_376977233.1">
    <property type="nucleotide sequence ID" value="NZ_JBHLSV010000001.1"/>
</dbReference>
<dbReference type="PANTHER" id="PTHR47738:SF3">
    <property type="entry name" value="PHOSPHOTRANSFERASE SYSTEM MANNITOL_FRUCTOSE-SPECIFIC IIA DOMAIN CONTAINING PROTEIN"/>
    <property type="match status" value="1"/>
</dbReference>
<proteinExistence type="predicted"/>
<dbReference type="PROSITE" id="PS51094">
    <property type="entry name" value="PTS_EIIA_TYPE_2"/>
    <property type="match status" value="1"/>
</dbReference>
<organism evidence="2 3">
    <name type="scientific">Brachybacterium hainanense</name>
    <dbReference type="NCBI Taxonomy" id="1541174"/>
    <lineage>
        <taxon>Bacteria</taxon>
        <taxon>Bacillati</taxon>
        <taxon>Actinomycetota</taxon>
        <taxon>Actinomycetes</taxon>
        <taxon>Micrococcales</taxon>
        <taxon>Dermabacteraceae</taxon>
        <taxon>Brachybacterium</taxon>
    </lineage>
</organism>
<accession>A0ABV6R631</accession>
<dbReference type="EMBL" id="JBHLSV010000001">
    <property type="protein sequence ID" value="MFC0672440.1"/>
    <property type="molecule type" value="Genomic_DNA"/>
</dbReference>
<evidence type="ECO:0000313" key="3">
    <source>
        <dbReference type="Proteomes" id="UP001589793"/>
    </source>
</evidence>
<sequence length="154" mass="15585">MSAPLRLIPGAAIADLGAADAPAVLSALSARLLAAGAVTGGFEAAVLAREETYPTGLPTAIPAAIPHTDPEHVLRPGLAVATLREAVAFGEMGSADRSVAVRLVVMLVLADAHSQLEALQGVIGHLQDASGVEEVLAAADDAELARRVTAWLEG</sequence>
<dbReference type="PANTHER" id="PTHR47738">
    <property type="entry name" value="PTS SYSTEM FRUCTOSE-LIKE EIIA COMPONENT-RELATED"/>
    <property type="match status" value="1"/>
</dbReference>
<dbReference type="InterPro" id="IPR002178">
    <property type="entry name" value="PTS_EIIA_type-2_dom"/>
</dbReference>
<dbReference type="InterPro" id="IPR016152">
    <property type="entry name" value="PTrfase/Anion_transptr"/>
</dbReference>
<protein>
    <submittedName>
        <fullName evidence="2">PTS sugar transporter subunit IIA</fullName>
    </submittedName>
</protein>
<dbReference type="SUPFAM" id="SSF55804">
    <property type="entry name" value="Phoshotransferase/anion transport protein"/>
    <property type="match status" value="1"/>
</dbReference>
<gene>
    <name evidence="2" type="ORF">ACFFF6_00565</name>
</gene>
<dbReference type="Proteomes" id="UP001589793">
    <property type="component" value="Unassembled WGS sequence"/>
</dbReference>